<dbReference type="InterPro" id="IPR012337">
    <property type="entry name" value="RNaseH-like_sf"/>
</dbReference>
<proteinExistence type="predicted"/>
<dbReference type="GO" id="GO:0003676">
    <property type="term" value="F:nucleic acid binding"/>
    <property type="evidence" value="ECO:0007669"/>
    <property type="project" value="InterPro"/>
</dbReference>
<evidence type="ECO:0000313" key="4">
    <source>
        <dbReference type="Proteomes" id="UP000295722"/>
    </source>
</evidence>
<dbReference type="RefSeq" id="WP_133195907.1">
    <property type="nucleotide sequence ID" value="NZ_JBHUCW010000011.1"/>
</dbReference>
<dbReference type="InterPro" id="IPR036397">
    <property type="entry name" value="RNaseH_sf"/>
</dbReference>
<name>A0A4V2ZYX9_9BURK</name>
<feature type="region of interest" description="Disordered" evidence="1">
    <location>
        <begin position="846"/>
        <end position="899"/>
    </location>
</feature>
<dbReference type="InterPro" id="IPR001584">
    <property type="entry name" value="Integrase_cat-core"/>
</dbReference>
<sequence length="899" mass="103273">MNIFCVDRLYELFEELDVPPVGRERIIDSFRRPARDLQPNRARSPMEMLCPKMDMTIHVANAIERAAANAYLFDDDVLGYLDSPFELNVKYRGRGGKEIRFNWSQGFLVITSSCLRLDEWFTLDSLNKNCKRNPARYQRDGSVFRCPPIEEAAKRLGIVYRIRIAEEIDAITARNRDFLRSYLVDGEEVPSSFVRKVEDYFDKVSFTTLEELQEALPEYKADDFHVAIARGKLTSDLSSAFVCDKNRFMVFRSVESRDLYCEAYQWERRLSTIDLENSPPDFRVGTKFVLCSNVFTVAVRGDLEALLNSEDGGQPIVMQVANLSNFWRDNKVTILSIPSNKNDALCLNSKWRYASDDAVKNAVRKLELLSRWENGDESVEVREAYTDRSYRSIRAARDSALRAGEDVLAAIVPNWSARGNHRSRLSEEVEKEIEKAFKDDYASLRGPRKWFVFGKLSKTLEKIGEKISKMTFLRRVAKEIDVETIRKRAGDKAAYQASRFVWVIRHDTPVHGDYPMQYVHIDHTELDIEVVSKKTGESLGRPVLTLIICAFSRRILGFYLSLRKPRYLSCMAALMNMIRVFGRAPEYVVFDGGAEFGASDFKWMLRFLGSGEKPRKTSACRDGDVIERVFCMSQKAFIENLFGNTKLRKNPRGLTKEVDPTGLARHTLEELWDGLERFFFDVYDKRRHGTLLMSPRQKFENGLDRSGRRRGRLRNLKDCIPFAFPTVRGATRKLDCQRGIRTDHSQFRNPRLESPVYQGMSVQVKRHPIDPNVIYAFVKGEWYPMLRVKTDADISSTEPISLAEFEENAILHSRVLESQHEANMAVSGIVESMDQKWTERVAVNQCEKKDPESDEETEDKQHSNDGAESKSFGGPGEGPSLADQMRLLKSGGYHAKRYE</sequence>
<dbReference type="SUPFAM" id="SSF53098">
    <property type="entry name" value="Ribonuclease H-like"/>
    <property type="match status" value="1"/>
</dbReference>
<comment type="caution">
    <text evidence="3">The sequence shown here is derived from an EMBL/GenBank/DDBJ whole genome shotgun (WGS) entry which is preliminary data.</text>
</comment>
<dbReference type="OrthoDB" id="5439087at2"/>
<dbReference type="Proteomes" id="UP000295722">
    <property type="component" value="Unassembled WGS sequence"/>
</dbReference>
<feature type="domain" description="Integrase catalytic" evidence="2">
    <location>
        <begin position="511"/>
        <end position="703"/>
    </location>
</feature>
<gene>
    <name evidence="3" type="ORF">EYW47_16485</name>
</gene>
<dbReference type="AlphaFoldDB" id="A0A4V2ZYX9"/>
<dbReference type="GO" id="GO:0015074">
    <property type="term" value="P:DNA integration"/>
    <property type="evidence" value="ECO:0007669"/>
    <property type="project" value="InterPro"/>
</dbReference>
<evidence type="ECO:0000256" key="1">
    <source>
        <dbReference type="SAM" id="MobiDB-lite"/>
    </source>
</evidence>
<evidence type="ECO:0000259" key="2">
    <source>
        <dbReference type="PROSITE" id="PS50994"/>
    </source>
</evidence>
<dbReference type="EMBL" id="SMRP01000007">
    <property type="protein sequence ID" value="TDG22811.1"/>
    <property type="molecule type" value="Genomic_DNA"/>
</dbReference>
<reference evidence="3 4" key="1">
    <citation type="submission" date="2019-03" db="EMBL/GenBank/DDBJ databases">
        <title>Paraburkholderia sp. 4M-K11, isolated from subtropical forest soil.</title>
        <authorList>
            <person name="Gao Z.-H."/>
            <person name="Qiu L.-H."/>
        </authorList>
    </citation>
    <scope>NUCLEOTIDE SEQUENCE [LARGE SCALE GENOMIC DNA]</scope>
    <source>
        <strain evidence="3 4">4M-K11</strain>
    </source>
</reference>
<organism evidence="3 4">
    <name type="scientific">Paraburkholderia silviterrae</name>
    <dbReference type="NCBI Taxonomy" id="2528715"/>
    <lineage>
        <taxon>Bacteria</taxon>
        <taxon>Pseudomonadati</taxon>
        <taxon>Pseudomonadota</taxon>
        <taxon>Betaproteobacteria</taxon>
        <taxon>Burkholderiales</taxon>
        <taxon>Burkholderiaceae</taxon>
        <taxon>Paraburkholderia</taxon>
    </lineage>
</organism>
<protein>
    <recommendedName>
        <fullName evidence="2">Integrase catalytic domain-containing protein</fullName>
    </recommendedName>
</protein>
<dbReference type="Gene3D" id="3.30.420.10">
    <property type="entry name" value="Ribonuclease H-like superfamily/Ribonuclease H"/>
    <property type="match status" value="1"/>
</dbReference>
<keyword evidence="4" id="KW-1185">Reference proteome</keyword>
<accession>A0A4V2ZYX9</accession>
<evidence type="ECO:0000313" key="3">
    <source>
        <dbReference type="EMBL" id="TDG22811.1"/>
    </source>
</evidence>
<feature type="compositionally biased region" description="Basic and acidic residues" evidence="1">
    <location>
        <begin position="859"/>
        <end position="868"/>
    </location>
</feature>
<dbReference type="PROSITE" id="PS50994">
    <property type="entry name" value="INTEGRASE"/>
    <property type="match status" value="1"/>
</dbReference>